<dbReference type="PANTHER" id="PTHR48112:SF15">
    <property type="entry name" value="HMG BOX DOMAIN-CONTAINING PROTEIN"/>
    <property type="match status" value="1"/>
</dbReference>
<feature type="compositionally biased region" description="Acidic residues" evidence="2">
    <location>
        <begin position="18"/>
        <end position="27"/>
    </location>
</feature>
<gene>
    <name evidence="3" type="ORF">ACHAWO_005024</name>
</gene>
<feature type="compositionally biased region" description="Low complexity" evidence="2">
    <location>
        <begin position="201"/>
        <end position="210"/>
    </location>
</feature>
<evidence type="ECO:0000313" key="3">
    <source>
        <dbReference type="EMBL" id="KAL3791400.1"/>
    </source>
</evidence>
<organism evidence="3 4">
    <name type="scientific">Cyclotella atomus</name>
    <dbReference type="NCBI Taxonomy" id="382360"/>
    <lineage>
        <taxon>Eukaryota</taxon>
        <taxon>Sar</taxon>
        <taxon>Stramenopiles</taxon>
        <taxon>Ochrophyta</taxon>
        <taxon>Bacillariophyta</taxon>
        <taxon>Coscinodiscophyceae</taxon>
        <taxon>Thalassiosirophycidae</taxon>
        <taxon>Stephanodiscales</taxon>
        <taxon>Stephanodiscaceae</taxon>
        <taxon>Cyclotella</taxon>
    </lineage>
</organism>
<evidence type="ECO:0008006" key="5">
    <source>
        <dbReference type="Google" id="ProtNLM"/>
    </source>
</evidence>
<evidence type="ECO:0000256" key="2">
    <source>
        <dbReference type="SAM" id="MobiDB-lite"/>
    </source>
</evidence>
<feature type="region of interest" description="Disordered" evidence="2">
    <location>
        <begin position="178"/>
        <end position="210"/>
    </location>
</feature>
<evidence type="ECO:0000256" key="1">
    <source>
        <dbReference type="ARBA" id="ARBA00023125"/>
    </source>
</evidence>
<dbReference type="InterPro" id="IPR036910">
    <property type="entry name" value="HMG_box_dom_sf"/>
</dbReference>
<dbReference type="GO" id="GO:0003677">
    <property type="term" value="F:DNA binding"/>
    <property type="evidence" value="ECO:0007669"/>
    <property type="project" value="UniProtKB-KW"/>
</dbReference>
<dbReference type="PANTHER" id="PTHR48112">
    <property type="entry name" value="HIGH MOBILITY GROUP PROTEIN DSP1"/>
    <property type="match status" value="1"/>
</dbReference>
<sequence>MSRQQYQSSNPSPRPEDGDSNEPLEDDIPPRPKRPLTVFNLFGKLERNFIVQSSQKQIRSEFGNTEGNIFENVDPTAVDPYLELRPEKYRGITLPYDWFKAGKNKTKRQHHQNHGVIDFKNLSKLVSKRWNAADEETKQFCKTVYDKELVKYYEEKKGYIEVYGKAAFDSQKSVYKKRSSEDDVSASTSSDSFKKPAAKRGSGASSSSQSNQLGYACVANWQMNPYANQMGYAPIHGDAFYAASHHSNQLHNSLYPICNAHTNTGGSGYNAMQHHAHGSSYNPFASYYQVNQPRETAFPIGHAGSLYTNAQSFCSNNGHFENQITFPAVQITTQEWPYQCYYAALPDELSRELDQFHGNQSPTVHPMHPLQNSTNLKQQFQQPSLEQPYFVNPTMHSPTTTAEIFEDADRQVIIKPDGTNIEGNIFRSDSDSNVSLALVGNDICNILCGEELMKCVG</sequence>
<feature type="compositionally biased region" description="Polar residues" evidence="2">
    <location>
        <begin position="1"/>
        <end position="11"/>
    </location>
</feature>
<name>A0ABD3PZ51_9STRA</name>
<feature type="region of interest" description="Disordered" evidence="2">
    <location>
        <begin position="1"/>
        <end position="35"/>
    </location>
</feature>
<dbReference type="EMBL" id="JALLPJ020000466">
    <property type="protein sequence ID" value="KAL3791400.1"/>
    <property type="molecule type" value="Genomic_DNA"/>
</dbReference>
<protein>
    <recommendedName>
        <fullName evidence="5">HMG box domain-containing protein</fullName>
    </recommendedName>
</protein>
<keyword evidence="4" id="KW-1185">Reference proteome</keyword>
<comment type="caution">
    <text evidence="3">The sequence shown here is derived from an EMBL/GenBank/DDBJ whole genome shotgun (WGS) entry which is preliminary data.</text>
</comment>
<reference evidence="3 4" key="1">
    <citation type="submission" date="2024-10" db="EMBL/GenBank/DDBJ databases">
        <title>Updated reference genomes for cyclostephanoid diatoms.</title>
        <authorList>
            <person name="Roberts W.R."/>
            <person name="Alverson A.J."/>
        </authorList>
    </citation>
    <scope>NUCLEOTIDE SEQUENCE [LARGE SCALE GENOMIC DNA]</scope>
    <source>
        <strain evidence="3 4">AJA010-31</strain>
    </source>
</reference>
<dbReference type="AlphaFoldDB" id="A0ABD3PZ51"/>
<accession>A0ABD3PZ51</accession>
<proteinExistence type="predicted"/>
<dbReference type="InterPro" id="IPR050342">
    <property type="entry name" value="HMGB"/>
</dbReference>
<dbReference type="Proteomes" id="UP001530400">
    <property type="component" value="Unassembled WGS sequence"/>
</dbReference>
<evidence type="ECO:0000313" key="4">
    <source>
        <dbReference type="Proteomes" id="UP001530400"/>
    </source>
</evidence>
<keyword evidence="1" id="KW-0238">DNA-binding</keyword>
<dbReference type="Gene3D" id="1.10.30.10">
    <property type="entry name" value="High mobility group box domain"/>
    <property type="match status" value="1"/>
</dbReference>
<dbReference type="SUPFAM" id="SSF47095">
    <property type="entry name" value="HMG-box"/>
    <property type="match status" value="1"/>
</dbReference>